<keyword evidence="3" id="KW-1185">Reference proteome</keyword>
<dbReference type="InterPro" id="IPR035965">
    <property type="entry name" value="PAS-like_dom_sf"/>
</dbReference>
<feature type="domain" description="PAS" evidence="1">
    <location>
        <begin position="1"/>
        <end position="47"/>
    </location>
</feature>
<dbReference type="Proteomes" id="UP001364224">
    <property type="component" value="Unassembled WGS sequence"/>
</dbReference>
<reference evidence="2 3" key="1">
    <citation type="submission" date="2024-02" db="EMBL/GenBank/DDBJ databases">
        <title>Adaptive strategies in a cosmopolitan and abundant soil bacterium.</title>
        <authorList>
            <person name="Carini P."/>
        </authorList>
    </citation>
    <scope>NUCLEOTIDE SEQUENCE [LARGE SCALE GENOMIC DNA]</scope>
    <source>
        <strain evidence="2 3">AZCC 1608</strain>
    </source>
</reference>
<dbReference type="InterPro" id="IPR000014">
    <property type="entry name" value="PAS"/>
</dbReference>
<organism evidence="2 3">
    <name type="scientific">Bradyrhizobium algeriense</name>
    <dbReference type="NCBI Taxonomy" id="634784"/>
    <lineage>
        <taxon>Bacteria</taxon>
        <taxon>Pseudomonadati</taxon>
        <taxon>Pseudomonadota</taxon>
        <taxon>Alphaproteobacteria</taxon>
        <taxon>Hyphomicrobiales</taxon>
        <taxon>Nitrobacteraceae</taxon>
        <taxon>Bradyrhizobium</taxon>
    </lineage>
</organism>
<protein>
    <recommendedName>
        <fullName evidence="1">PAS domain-containing protein</fullName>
    </recommendedName>
</protein>
<dbReference type="Gene3D" id="3.30.450.20">
    <property type="entry name" value="PAS domain"/>
    <property type="match status" value="1"/>
</dbReference>
<dbReference type="CDD" id="cd00130">
    <property type="entry name" value="PAS"/>
    <property type="match status" value="1"/>
</dbReference>
<gene>
    <name evidence="2" type="ORF">V1286_003174</name>
</gene>
<dbReference type="SUPFAM" id="SSF55785">
    <property type="entry name" value="PYP-like sensor domain (PAS domain)"/>
    <property type="match status" value="1"/>
</dbReference>
<dbReference type="Pfam" id="PF08447">
    <property type="entry name" value="PAS_3"/>
    <property type="match status" value="1"/>
</dbReference>
<dbReference type="InterPro" id="IPR013655">
    <property type="entry name" value="PAS_fold_3"/>
</dbReference>
<accession>A0ABU8BAU0</accession>
<dbReference type="PROSITE" id="PS50112">
    <property type="entry name" value="PAS"/>
    <property type="match status" value="1"/>
</dbReference>
<evidence type="ECO:0000259" key="1">
    <source>
        <dbReference type="PROSITE" id="PS50112"/>
    </source>
</evidence>
<evidence type="ECO:0000313" key="3">
    <source>
        <dbReference type="Proteomes" id="UP001364224"/>
    </source>
</evidence>
<evidence type="ECO:0000313" key="2">
    <source>
        <dbReference type="EMBL" id="MEH2555645.1"/>
    </source>
</evidence>
<dbReference type="EMBL" id="JAZHRV010000001">
    <property type="protein sequence ID" value="MEH2555645.1"/>
    <property type="molecule type" value="Genomic_DNA"/>
</dbReference>
<proteinExistence type="predicted"/>
<name>A0ABU8BAU0_9BRAD</name>
<comment type="caution">
    <text evidence="2">The sequence shown here is derived from an EMBL/GenBank/DDBJ whole genome shotgun (WGS) entry which is preliminary data.</text>
</comment>
<sequence>MNWSTAIRKLFGVAPDAPVDYDLFLSLLDAQDRDRTTKAVQQSIDTGCNFDVQYRVHRQSDEGHWVRAVGTTINGPDGIPARLSGISAASSPVCARMAPRFRCI</sequence>